<name>A0A2V3U178_9HYPH</name>
<sequence length="433" mass="45202">MKRAIVALLLLGAPAPLAAQDAPAEPPTPPAIAQPAAPAAVVVRQTVEPPAGAVIGQHITLNVDVLFRGDMPRPPRVSLPAVPGLQTFRFESQGTTISETIDGARYNGQRFGFALYPRRGGRFDIPPAVVTLLDRQGGDAGKADGREVTLEVSVPDGVDASQPVVATRKLTLAEDWAPDPRESFDAGDAIVRTITRTAEDVSGLAMRDLAFPAPEGVRVYADPPDIEDRSNRGVVTGQRRDRVTYVFVRGGTVVLPAVAQPWWDLAAGALRTEQAPGATITVAAAPIAAPARADAWRSGLALAVAAGLAAVLVGAWLVLRRRRAQAPGGEPAAFAALRRACGGGDARTVYDAFAIWCGCLTAERRAVVAQAAAPLSAALFAGKPAAWSQADGARLVERLTGIRRSWSAPAALPALAALNPAGPLRPEHARSRP</sequence>
<evidence type="ECO:0000313" key="4">
    <source>
        <dbReference type="Proteomes" id="UP000248021"/>
    </source>
</evidence>
<keyword evidence="2" id="KW-0732">Signal</keyword>
<reference evidence="3 4" key="1">
    <citation type="submission" date="2018-05" db="EMBL/GenBank/DDBJ databases">
        <title>Genomic Encyclopedia of Type Strains, Phase IV (KMG-IV): sequencing the most valuable type-strain genomes for metagenomic binning, comparative biology and taxonomic classification.</title>
        <authorList>
            <person name="Goeker M."/>
        </authorList>
    </citation>
    <scope>NUCLEOTIDE SEQUENCE [LARGE SCALE GENOMIC DNA]</scope>
    <source>
        <strain evidence="3 4">DSM 6462</strain>
    </source>
</reference>
<comment type="caution">
    <text evidence="3">The sequence shown here is derived from an EMBL/GenBank/DDBJ whole genome shotgun (WGS) entry which is preliminary data.</text>
</comment>
<dbReference type="EMBL" id="QJJK01000009">
    <property type="protein sequence ID" value="PXW55761.1"/>
    <property type="molecule type" value="Genomic_DNA"/>
</dbReference>
<protein>
    <submittedName>
        <fullName evidence="3">Oxygen tolerance protein BatD</fullName>
    </submittedName>
</protein>
<evidence type="ECO:0000256" key="2">
    <source>
        <dbReference type="SAM" id="SignalP"/>
    </source>
</evidence>
<keyword evidence="1" id="KW-0812">Transmembrane</keyword>
<accession>A0A2V3U178</accession>
<feature type="signal peptide" evidence="2">
    <location>
        <begin position="1"/>
        <end position="18"/>
    </location>
</feature>
<organism evidence="3 4">
    <name type="scientific">Chelatococcus asaccharovorans</name>
    <dbReference type="NCBI Taxonomy" id="28210"/>
    <lineage>
        <taxon>Bacteria</taxon>
        <taxon>Pseudomonadati</taxon>
        <taxon>Pseudomonadota</taxon>
        <taxon>Alphaproteobacteria</taxon>
        <taxon>Hyphomicrobiales</taxon>
        <taxon>Chelatococcaceae</taxon>
        <taxon>Chelatococcus</taxon>
    </lineage>
</organism>
<evidence type="ECO:0000313" key="3">
    <source>
        <dbReference type="EMBL" id="PXW55761.1"/>
    </source>
</evidence>
<feature type="transmembrane region" description="Helical" evidence="1">
    <location>
        <begin position="300"/>
        <end position="319"/>
    </location>
</feature>
<keyword evidence="1" id="KW-1133">Transmembrane helix</keyword>
<dbReference type="InterPro" id="IPR025738">
    <property type="entry name" value="BatD"/>
</dbReference>
<evidence type="ECO:0000256" key="1">
    <source>
        <dbReference type="SAM" id="Phobius"/>
    </source>
</evidence>
<dbReference type="PANTHER" id="PTHR40940">
    <property type="entry name" value="PROTEIN BATD-RELATED"/>
    <property type="match status" value="1"/>
</dbReference>
<dbReference type="RefSeq" id="WP_110376534.1">
    <property type="nucleotide sequence ID" value="NZ_JAHBRY010000001.1"/>
</dbReference>
<dbReference type="PANTHER" id="PTHR40940:SF1">
    <property type="entry name" value="PROTEIN BATD"/>
    <property type="match status" value="1"/>
</dbReference>
<dbReference type="OrthoDB" id="7699970at2"/>
<keyword evidence="4" id="KW-1185">Reference proteome</keyword>
<feature type="chain" id="PRO_5016063516" evidence="2">
    <location>
        <begin position="19"/>
        <end position="433"/>
    </location>
</feature>
<dbReference type="AlphaFoldDB" id="A0A2V3U178"/>
<gene>
    <name evidence="3" type="ORF">C7450_109170</name>
</gene>
<proteinExistence type="predicted"/>
<keyword evidence="1" id="KW-0472">Membrane</keyword>
<dbReference type="Proteomes" id="UP000248021">
    <property type="component" value="Unassembled WGS sequence"/>
</dbReference>